<dbReference type="SUPFAM" id="SSF49265">
    <property type="entry name" value="Fibronectin type III"/>
    <property type="match status" value="2"/>
</dbReference>
<gene>
    <name evidence="2" type="ORF">AAG747_13275</name>
</gene>
<protein>
    <submittedName>
        <fullName evidence="2">Gliding motility-associated C-terminal domain-containing protein</fullName>
    </submittedName>
</protein>
<sequence length="934" mass="104444">MKNFKLLFFISSILLILSTPTLLQASHIRAGDLTARRAPDGDNLTYIFTVMLYRDTEGVEPSPGEIRFGDGSEMAIVDFVSLGLIDNGQTEVLRYEVRHSFPSAGMYKVSFYQRDRNQGVNNMSNSGSTPFYIESSFLISPTLGYNASPTLLMPPIEKATIGQRYIHNPGAFDAEGDSIAYEITICKRGPAINGEPRYVDRYTFPNHSNWSSATEEGQTPPILSLNPITGDLIWDAPGVPGEYNVAFYINEYRNGVLISQVNRDMQIIVEDCDNRRPKVKVPEELCVIAGETLEETIIATDQDGDDIKLFASNDPKSNPDMGGNGGIFDLPSPSKSATFTNTVNLPGRAEGTFKWEPHCNDIREQPYQAIFKANDLPSFCRPLADIQVLRIKVVGPPPQNLQAQATANPKEVQLTWDTYECALPGAKMTIWRKVGSSGFVPDNCETGLPASSGYEKIAEVPVAETSYIDSGLKGGQNYCYRIFVDFAGPKGGESLASDEACVFIPTFAPYITKVSVEKTSQTEGEIQVEWTEPIDVDPVQFPGPYTYQLIRSEGYEGNQNEAVLPASPTSDRTFTDTGLNTEELVYNYRVILYSQGNEVDTSPSASSVRLQATPTAVSIDLDWSAMVPWNNLSPNYKHKVYRKLEDEPVADFVLIDEVDVAQSGMRYSDKGTYNNEPLDSDLLYCYRIETQGTYERAEIVEPLLNYSQILCESLLDTVPPCAPILTLEPLDCEQFTDPSPGNIQNCQTDLYENRLTWTMPQTPECSEKPRSYNLYYTPSSDTSTWQLLVNTPDTFFVHEDLISVAGCYAVTALDKKDNESILSNIECNDNCPYYELPNVFTPNGDGINDTFTPFPCPRFVEKVEFKVFNRWGELVYESDDDIYLNWDGRNKNDQQLSAGVYYYEAKVRFYSLNPEGTVKRLKGWVQILSGERKD</sequence>
<comment type="caution">
    <text evidence="2">The sequence shown here is derived from an EMBL/GenBank/DDBJ whole genome shotgun (WGS) entry which is preliminary data.</text>
</comment>
<dbReference type="Pfam" id="PF13585">
    <property type="entry name" value="CHU_C"/>
    <property type="match status" value="1"/>
</dbReference>
<dbReference type="Gene3D" id="2.60.40.10">
    <property type="entry name" value="Immunoglobulins"/>
    <property type="match status" value="2"/>
</dbReference>
<dbReference type="InterPro" id="IPR026341">
    <property type="entry name" value="T9SS_type_B"/>
</dbReference>
<dbReference type="EMBL" id="JBDKWZ010000007">
    <property type="protein sequence ID" value="MEN7548887.1"/>
    <property type="molecule type" value="Genomic_DNA"/>
</dbReference>
<keyword evidence="1" id="KW-0732">Signal</keyword>
<dbReference type="InterPro" id="IPR036116">
    <property type="entry name" value="FN3_sf"/>
</dbReference>
<dbReference type="AlphaFoldDB" id="A0AAW9S5W9"/>
<evidence type="ECO:0000313" key="3">
    <source>
        <dbReference type="Proteomes" id="UP001403385"/>
    </source>
</evidence>
<accession>A0AAW9S5W9</accession>
<keyword evidence="3" id="KW-1185">Reference proteome</keyword>
<reference evidence="2 3" key="1">
    <citation type="submission" date="2024-04" db="EMBL/GenBank/DDBJ databases">
        <title>Novel genus in family Flammeovirgaceae.</title>
        <authorList>
            <person name="Nguyen T.H."/>
            <person name="Vuong T.Q."/>
            <person name="Le H."/>
            <person name="Kim S.-G."/>
        </authorList>
    </citation>
    <scope>NUCLEOTIDE SEQUENCE [LARGE SCALE GENOMIC DNA]</scope>
    <source>
        <strain evidence="2 3">JCM 23209</strain>
    </source>
</reference>
<feature type="chain" id="PRO_5043432345" evidence="1">
    <location>
        <begin position="26"/>
        <end position="934"/>
    </location>
</feature>
<organism evidence="2 3">
    <name type="scientific">Rapidithrix thailandica</name>
    <dbReference type="NCBI Taxonomy" id="413964"/>
    <lineage>
        <taxon>Bacteria</taxon>
        <taxon>Pseudomonadati</taxon>
        <taxon>Bacteroidota</taxon>
        <taxon>Cytophagia</taxon>
        <taxon>Cytophagales</taxon>
        <taxon>Flammeovirgaceae</taxon>
        <taxon>Rapidithrix</taxon>
    </lineage>
</organism>
<name>A0AAW9S5W9_9BACT</name>
<dbReference type="RefSeq" id="WP_346821666.1">
    <property type="nucleotide sequence ID" value="NZ_JBDKWZ010000007.1"/>
</dbReference>
<evidence type="ECO:0000313" key="2">
    <source>
        <dbReference type="EMBL" id="MEN7548887.1"/>
    </source>
</evidence>
<dbReference type="Proteomes" id="UP001403385">
    <property type="component" value="Unassembled WGS sequence"/>
</dbReference>
<proteinExistence type="predicted"/>
<evidence type="ECO:0000256" key="1">
    <source>
        <dbReference type="SAM" id="SignalP"/>
    </source>
</evidence>
<feature type="signal peptide" evidence="1">
    <location>
        <begin position="1"/>
        <end position="25"/>
    </location>
</feature>
<dbReference type="InterPro" id="IPR013783">
    <property type="entry name" value="Ig-like_fold"/>
</dbReference>
<dbReference type="NCBIfam" id="TIGR04131">
    <property type="entry name" value="Bac_Flav_CTERM"/>
    <property type="match status" value="1"/>
</dbReference>